<comment type="caution">
    <text evidence="7">The sequence shown here is derived from an EMBL/GenBank/DDBJ whole genome shotgun (WGS) entry which is preliminary data.</text>
</comment>
<feature type="region of interest" description="Disordered" evidence="5">
    <location>
        <begin position="928"/>
        <end position="947"/>
    </location>
</feature>
<evidence type="ECO:0000256" key="1">
    <source>
        <dbReference type="ARBA" id="ARBA00001686"/>
    </source>
</evidence>
<dbReference type="Gene3D" id="1.10.1070.11">
    <property type="entry name" value="Phosphatidylinositol 3-/4-kinase, catalytic domain"/>
    <property type="match status" value="1"/>
</dbReference>
<feature type="region of interest" description="Disordered" evidence="5">
    <location>
        <begin position="1007"/>
        <end position="1043"/>
    </location>
</feature>
<keyword evidence="8" id="KW-1185">Reference proteome</keyword>
<evidence type="ECO:0000256" key="4">
    <source>
        <dbReference type="ARBA" id="ARBA00022777"/>
    </source>
</evidence>
<evidence type="ECO:0000256" key="5">
    <source>
        <dbReference type="SAM" id="MobiDB-lite"/>
    </source>
</evidence>
<dbReference type="GO" id="GO:0016020">
    <property type="term" value="C:membrane"/>
    <property type="evidence" value="ECO:0007669"/>
    <property type="project" value="TreeGrafter"/>
</dbReference>
<dbReference type="InterPro" id="IPR036940">
    <property type="entry name" value="PI3/4_kinase_cat_sf"/>
</dbReference>
<reference evidence="8" key="1">
    <citation type="submission" date="2017-01" db="EMBL/GenBank/DDBJ databases">
        <authorList>
            <person name="Wang Y."/>
            <person name="White M."/>
            <person name="Kvist S."/>
            <person name="Moncalvo J.-M."/>
        </authorList>
    </citation>
    <scope>NUCLEOTIDE SEQUENCE [LARGE SCALE GENOMIC DNA]</scope>
    <source>
        <strain evidence="8">ID-206-W2</strain>
    </source>
</reference>
<feature type="compositionally biased region" description="Polar residues" evidence="5">
    <location>
        <begin position="1018"/>
        <end position="1041"/>
    </location>
</feature>
<dbReference type="PANTHER" id="PTHR10048">
    <property type="entry name" value="PHOSPHATIDYLINOSITOL KINASE"/>
    <property type="match status" value="1"/>
</dbReference>
<dbReference type="Gene3D" id="3.30.1010.10">
    <property type="entry name" value="Phosphatidylinositol 3-kinase Catalytic Subunit, Chain A, domain 4"/>
    <property type="match status" value="1"/>
</dbReference>
<feature type="region of interest" description="Disordered" evidence="5">
    <location>
        <begin position="389"/>
        <end position="408"/>
    </location>
</feature>
<feature type="region of interest" description="Disordered" evidence="5">
    <location>
        <begin position="1"/>
        <end position="75"/>
    </location>
</feature>
<feature type="domain" description="PI3K/PI4K catalytic" evidence="6">
    <location>
        <begin position="1065"/>
        <end position="1330"/>
    </location>
</feature>
<feature type="compositionally biased region" description="Polar residues" evidence="5">
    <location>
        <begin position="1"/>
        <end position="11"/>
    </location>
</feature>
<dbReference type="EC" id="2.7.1.67" evidence="2"/>
<dbReference type="GO" id="GO:0004430">
    <property type="term" value="F:1-phosphatidylinositol 4-kinase activity"/>
    <property type="evidence" value="ECO:0007669"/>
    <property type="project" value="UniProtKB-EC"/>
</dbReference>
<dbReference type="OrthoDB" id="10264149at2759"/>
<feature type="compositionally biased region" description="Polar residues" evidence="5">
    <location>
        <begin position="94"/>
        <end position="111"/>
    </location>
</feature>
<feature type="compositionally biased region" description="Low complexity" evidence="5">
    <location>
        <begin position="112"/>
        <end position="139"/>
    </location>
</feature>
<evidence type="ECO:0000256" key="2">
    <source>
        <dbReference type="ARBA" id="ARBA00012169"/>
    </source>
</evidence>
<dbReference type="GO" id="GO:0005737">
    <property type="term" value="C:cytoplasm"/>
    <property type="evidence" value="ECO:0007669"/>
    <property type="project" value="TreeGrafter"/>
</dbReference>
<dbReference type="PANTHER" id="PTHR10048:SF22">
    <property type="entry name" value="PHOSPHATIDYLINOSITOL 4-KINASE BETA"/>
    <property type="match status" value="1"/>
</dbReference>
<keyword evidence="3" id="KW-0808">Transferase</keyword>
<dbReference type="InterPro" id="IPR000403">
    <property type="entry name" value="PI3/4_kinase_cat_dom"/>
</dbReference>
<dbReference type="Proteomes" id="UP000187429">
    <property type="component" value="Unassembled WGS sequence"/>
</dbReference>
<dbReference type="PROSITE" id="PS50290">
    <property type="entry name" value="PI3_4_KINASE_3"/>
    <property type="match status" value="1"/>
</dbReference>
<evidence type="ECO:0000256" key="3">
    <source>
        <dbReference type="ARBA" id="ARBA00022679"/>
    </source>
</evidence>
<protein>
    <recommendedName>
        <fullName evidence="2">1-phosphatidylinositol 4-kinase</fullName>
        <ecNumber evidence="2">2.7.1.67</ecNumber>
    </recommendedName>
</protein>
<name>A0A1R1YAX8_9FUNG</name>
<evidence type="ECO:0000313" key="8">
    <source>
        <dbReference type="Proteomes" id="UP000187429"/>
    </source>
</evidence>
<gene>
    <name evidence="7" type="ORF">AYI69_g4785</name>
</gene>
<dbReference type="SMART" id="SM00146">
    <property type="entry name" value="PI3Kc"/>
    <property type="match status" value="1"/>
</dbReference>
<feature type="region of interest" description="Disordered" evidence="5">
    <location>
        <begin position="1267"/>
        <end position="1312"/>
    </location>
</feature>
<dbReference type="FunFam" id="1.10.1070.11:FF:000016">
    <property type="entry name" value="PIK1p Phosphatidylinositol 4-kinase"/>
    <property type="match status" value="1"/>
</dbReference>
<sequence>MNSQALTTLDSSGKDKLIPSEISPSKNSTKPLINSNKSQNTSIPKPPLNGSLPLDNQTNSILPNTKNTTSSIPPPPFSNQLNIIISGNNSPVLENDSANTSLPINSVNTQKNSTSPNTYNSPNFSKSKNSTSNSPQSSPYHLDNRSDIPNLTPTTPSSSAPLKTSPPLKPSSPKFPLLHLFDRKTFSLRLAITYLYRYLHITGIQYHICELILTQAYQDLIHYTDFNSLLPQLIHIAIMNPNSSTHVEQLLIGLSLRYEHVCLNIYFILLSYLSDLGSFPSSPEFKKTSHILNLYNKLLFFNDEISLIGLPEYKNGLGKNQLTGIYLLHKSFLKRFSITPKITPKISHNSIAALVGMSSIAASVSTPLISSNMQVLALIEGSTQKFSNIKDDPKSPPIIQSKPHQKTSTNININQSKSEYTADLIPPISKTSSHPNLQSNNYLNINLNIPPTNTPIKDNAIDINHQSNPIPNKPLHFLSNKTSSSVTDHTASNISSESNSISGLKLLFKKFKQFSIKDLYNSSSYNLNISQISSLENSNSLLNYHNNQLLKQRPIQAKYYSSQIKFITELIEVSKRVVLVNKENRQANLEVELNIMNHFIYNNPNCCIPPLCTAHSSSSHNFQPHNLHSNNRFDHSSNNSSAVTNHDVIIRIPAEEAVVLNSAERAPYLLVLEVLRNPPTNCTHSTSNTSNTDKSNAVQCLLPQNASNVDLNSSSSPNLDLDTSTVAKQHEMQIMSLHTSKSTTIAKIDPNDAFSPTSNSTFTKNAKNPVNIDSHEIELNKAIKEIDEKMKTASILLNQINNHQKLMNKSNNFQSSRKQSANAHPQQSKFSFGSQITNSLYKLASISAPNTFNKPTQSSVPVSPSTLIPNKQNLQLDNISTSKSTSTNDLNQISATSQGNLEWGKNNNMFQFFENLAEKNNFIPLTLSSRSTSNTKPKRSSTRNNSIASISAKTAGANINTALTSSVLGNVKNNANFVNDTSSQIRANLVAELMALQEMRINLTSSSNRHIRSEKNKIPNSSANSDDTSSGYKSPSDSANETMHKKIAEEKQQHQDDQSAVVLGENWEDKKKRIRATSPFGSYKNWDLISVIVKEGADLRQEKLALQLISEFNLILEPIGIYLKSYEIMVICENGGLIETINNSVSIHSIKKVNNNVSLLSYFIKTFGTRDTVTFQLAQHNFMRSLVGYSLVCYFLQLKDRHNGNILIDSDGHLIHIDFGFMLNNSPGAIGFETAPFKFTYEYLELLACNTSSAACDFSNQNILRGDSRTSKDGRAGAADFSNSSGSGSDSVHAHNPSEPNQSTNTSTTTTAAAAAAADTATVTDTSVSDDATTAAATVAAASAATVVASGSAVAYNRIIEGEIFKEFKRLMKQGFKEIRKNSEFLISLLHMMSKNSNLPCLGTQFVMNTATNTSEYSLGEQKCARFVHDDTLLTNPLNAQLAASETEADLQNPRIENAKLGGKARLGTNPVIESLIDRFAIGLSDTQVDDLVDKLILQSLNNVNTTLYDNFQYYSNGIL</sequence>
<evidence type="ECO:0000313" key="7">
    <source>
        <dbReference type="EMBL" id="OMJ24010.1"/>
    </source>
</evidence>
<organism evidence="7 8">
    <name type="scientific">Smittium culicis</name>
    <dbReference type="NCBI Taxonomy" id="133412"/>
    <lineage>
        <taxon>Eukaryota</taxon>
        <taxon>Fungi</taxon>
        <taxon>Fungi incertae sedis</taxon>
        <taxon>Zoopagomycota</taxon>
        <taxon>Kickxellomycotina</taxon>
        <taxon>Harpellomycetes</taxon>
        <taxon>Harpellales</taxon>
        <taxon>Legeriomycetaceae</taxon>
        <taxon>Smittium</taxon>
    </lineage>
</organism>
<dbReference type="Pfam" id="PF00454">
    <property type="entry name" value="PI3_PI4_kinase"/>
    <property type="match status" value="1"/>
</dbReference>
<dbReference type="InterPro" id="IPR015433">
    <property type="entry name" value="PI3/4_kinase"/>
</dbReference>
<comment type="catalytic activity">
    <reaction evidence="1">
        <text>a 1,2-diacyl-sn-glycero-3-phospho-(1D-myo-inositol) + ATP = a 1,2-diacyl-sn-glycero-3-phospho-(1D-myo-inositol 4-phosphate) + ADP + H(+)</text>
        <dbReference type="Rhea" id="RHEA:19877"/>
        <dbReference type="ChEBI" id="CHEBI:15378"/>
        <dbReference type="ChEBI" id="CHEBI:30616"/>
        <dbReference type="ChEBI" id="CHEBI:57880"/>
        <dbReference type="ChEBI" id="CHEBI:58178"/>
        <dbReference type="ChEBI" id="CHEBI:456216"/>
        <dbReference type="EC" id="2.7.1.67"/>
    </reaction>
</comment>
<dbReference type="SUPFAM" id="SSF56112">
    <property type="entry name" value="Protein kinase-like (PK-like)"/>
    <property type="match status" value="2"/>
</dbReference>
<dbReference type="GO" id="GO:0048015">
    <property type="term" value="P:phosphatidylinositol-mediated signaling"/>
    <property type="evidence" value="ECO:0007669"/>
    <property type="project" value="TreeGrafter"/>
</dbReference>
<feature type="compositionally biased region" description="Polar residues" evidence="5">
    <location>
        <begin position="54"/>
        <end position="71"/>
    </location>
</feature>
<keyword evidence="4 7" id="KW-0418">Kinase</keyword>
<proteinExistence type="predicted"/>
<feature type="compositionally biased region" description="Low complexity" evidence="5">
    <location>
        <begin position="1276"/>
        <end position="1291"/>
    </location>
</feature>
<accession>A0A1R1YAX8</accession>
<evidence type="ECO:0000259" key="6">
    <source>
        <dbReference type="PROSITE" id="PS50290"/>
    </source>
</evidence>
<dbReference type="PROSITE" id="PS00915">
    <property type="entry name" value="PI3_4_KINASE_1"/>
    <property type="match status" value="1"/>
</dbReference>
<feature type="region of interest" description="Disordered" evidence="5">
    <location>
        <begin position="94"/>
        <end position="169"/>
    </location>
</feature>
<feature type="compositionally biased region" description="Low complexity" evidence="5">
    <location>
        <begin position="149"/>
        <end position="169"/>
    </location>
</feature>
<feature type="compositionally biased region" description="Polar residues" evidence="5">
    <location>
        <begin position="22"/>
        <end position="43"/>
    </location>
</feature>
<dbReference type="InterPro" id="IPR011009">
    <property type="entry name" value="Kinase-like_dom_sf"/>
</dbReference>
<dbReference type="EMBL" id="LSSM01001917">
    <property type="protein sequence ID" value="OMJ24010.1"/>
    <property type="molecule type" value="Genomic_DNA"/>
</dbReference>
<dbReference type="InterPro" id="IPR018936">
    <property type="entry name" value="PI3/4_kinase_CS"/>
</dbReference>
<dbReference type="GO" id="GO:0046854">
    <property type="term" value="P:phosphatidylinositol phosphate biosynthetic process"/>
    <property type="evidence" value="ECO:0007669"/>
    <property type="project" value="InterPro"/>
</dbReference>